<proteinExistence type="predicted"/>
<protein>
    <submittedName>
        <fullName evidence="1">Uncharacterized protein</fullName>
    </submittedName>
</protein>
<name>A0A2M8RZQ1_9PAST</name>
<reference evidence="1 2" key="1">
    <citation type="submission" date="2017-11" db="EMBL/GenBank/DDBJ databases">
        <title>Reclassification of Bisgaard taxon 7 as Conservatibacter flavescens gen. nov., sp. nov.</title>
        <authorList>
            <person name="Christensen H."/>
        </authorList>
    </citation>
    <scope>NUCLEOTIDE SEQUENCE [LARGE SCALE GENOMIC DNA]</scope>
    <source>
        <strain evidence="1 2">7_4</strain>
    </source>
</reference>
<dbReference type="OrthoDB" id="9835736at2"/>
<gene>
    <name evidence="1" type="ORF">CVP05_11710</name>
</gene>
<dbReference type="Proteomes" id="UP000229329">
    <property type="component" value="Unassembled WGS sequence"/>
</dbReference>
<dbReference type="RefSeq" id="WP_100289747.1">
    <property type="nucleotide sequence ID" value="NZ_PHHA01000035.1"/>
</dbReference>
<dbReference type="AlphaFoldDB" id="A0A2M8RZQ1"/>
<organism evidence="1 2">
    <name type="scientific">Conservatibacter flavescens</name>
    <dbReference type="NCBI Taxonomy" id="28161"/>
    <lineage>
        <taxon>Bacteria</taxon>
        <taxon>Pseudomonadati</taxon>
        <taxon>Pseudomonadota</taxon>
        <taxon>Gammaproteobacteria</taxon>
        <taxon>Pasteurellales</taxon>
        <taxon>Pasteurellaceae</taxon>
        <taxon>Conservatibacter</taxon>
    </lineage>
</organism>
<accession>A0A2M8RZQ1</accession>
<evidence type="ECO:0000313" key="1">
    <source>
        <dbReference type="EMBL" id="PJG84367.1"/>
    </source>
</evidence>
<comment type="caution">
    <text evidence="1">The sequence shown here is derived from an EMBL/GenBank/DDBJ whole genome shotgun (WGS) entry which is preliminary data.</text>
</comment>
<sequence length="125" mass="15048">MLHQFSVIKRFQESSNVPPFFVKNNKMYSVFLFDKEYIIEMQHHISEVKKKRRDRVEIFLRQDCLTYVVVATSEYRNLRVTLQKHTENNQILCSSNFSKKAMVKYIELSEKTLDSYIKEHCMNES</sequence>
<evidence type="ECO:0000313" key="2">
    <source>
        <dbReference type="Proteomes" id="UP000229329"/>
    </source>
</evidence>
<keyword evidence="2" id="KW-1185">Reference proteome</keyword>
<dbReference type="EMBL" id="PHHA01000035">
    <property type="protein sequence ID" value="PJG84367.1"/>
    <property type="molecule type" value="Genomic_DNA"/>
</dbReference>